<evidence type="ECO:0000256" key="3">
    <source>
        <dbReference type="ARBA" id="ARBA00038295"/>
    </source>
</evidence>
<organism evidence="5">
    <name type="scientific">Musca domestica</name>
    <name type="common">House fly</name>
    <dbReference type="NCBI Taxonomy" id="7370"/>
    <lineage>
        <taxon>Eukaryota</taxon>
        <taxon>Metazoa</taxon>
        <taxon>Ecdysozoa</taxon>
        <taxon>Arthropoda</taxon>
        <taxon>Hexapoda</taxon>
        <taxon>Insecta</taxon>
        <taxon>Pterygota</taxon>
        <taxon>Neoptera</taxon>
        <taxon>Endopterygota</taxon>
        <taxon>Diptera</taxon>
        <taxon>Brachycera</taxon>
        <taxon>Muscomorpha</taxon>
        <taxon>Muscoidea</taxon>
        <taxon>Muscidae</taxon>
        <taxon>Musca</taxon>
    </lineage>
</organism>
<accession>A0A1I8M745</accession>
<feature type="region of interest" description="Disordered" evidence="4">
    <location>
        <begin position="375"/>
        <end position="404"/>
    </location>
</feature>
<dbReference type="OrthoDB" id="21413at2759"/>
<evidence type="ECO:0000256" key="2">
    <source>
        <dbReference type="ARBA" id="ARBA00023242"/>
    </source>
</evidence>
<keyword evidence="6" id="KW-1185">Reference proteome</keyword>
<dbReference type="GO" id="GO:0003714">
    <property type="term" value="F:transcription corepressor activity"/>
    <property type="evidence" value="ECO:0007669"/>
    <property type="project" value="TreeGrafter"/>
</dbReference>
<dbReference type="GO" id="GO:0000122">
    <property type="term" value="P:negative regulation of transcription by RNA polymerase II"/>
    <property type="evidence" value="ECO:0007669"/>
    <property type="project" value="TreeGrafter"/>
</dbReference>
<dbReference type="InterPro" id="IPR009053">
    <property type="entry name" value="Prefoldin"/>
</dbReference>
<dbReference type="RefSeq" id="XP_005179294.1">
    <property type="nucleotide sequence ID" value="XM_005179237.3"/>
</dbReference>
<dbReference type="InterPro" id="IPR052255">
    <property type="entry name" value="RNA_pol_II_subunit5-mediator"/>
</dbReference>
<reference evidence="7" key="2">
    <citation type="submission" date="2025-04" db="UniProtKB">
        <authorList>
            <consortium name="RefSeq"/>
        </authorList>
    </citation>
    <scope>IDENTIFICATION</scope>
    <source>
        <strain evidence="7">Aabys</strain>
    </source>
</reference>
<dbReference type="eggNOG" id="KOG3130">
    <property type="taxonomic scope" value="Eukaryota"/>
</dbReference>
<dbReference type="Proteomes" id="UP001652621">
    <property type="component" value="Unplaced"/>
</dbReference>
<sequence length="682" mass="79235">MNKREDALLEAMQKNAEETDRWKNYLNENETAKENLSIFQKRYTVEVMVPVGKKALMPGQLIHTNEVLVGHYQGYFSKCSAHTAAQICDLRIKTAKEHLKKLETELEMWQNKLEKPYAEGVVPSGEEREIIEDFDEEKEKLWKEQHKIRVKEAKQQEKLEREKELAAQEQKSQENNAKEKTDEEIFKMLEEAEIMEELEQELENLEVDEVNDETIRKLMSGEMYLPPEKKRVAHDVVKKDEAEKKEDKDKANENIGTSLQTNIVKKTSLQGSKVMATNNNVVANPEISIEQNSDNDEEPLPEEVRIIKEQAKFLNNEDQIGFYEYQIEIIRQKIRSMSLRTEEDMNEKVRLLTVLDHMEELLDFAETAAGNEELEMAEKHEEESEKDTKKEEEAIDKENKSTQKRKISFAAEDQTLEFCKNEAVTQMLPKRDVIKLDDDIMPKTKENEVIPTAPPPDKRDVIKARVEQNFQFASETQSKHDFDLVNKILETSMGKINTLHIKFKHSPPQNATTSNSASEIALDNRDCEIPFTPADFYDLYLKSIEGDKEEQPSTLFINSYEGEDQVKIPVLKESDRQQAYKDPKAEFSNPKSILRNKSSVDKENLSNIPETEQTDKKKKPKKKRTPKEEEELLCAYYKVMNDVVEKPISEPEPLPECKYVDAHAPKRRISRFKQMRQGTEKT</sequence>
<gene>
    <name evidence="5" type="primary">101893575</name>
    <name evidence="7" type="synonym">LOC101893575</name>
</gene>
<dbReference type="Gene3D" id="1.10.287.370">
    <property type="match status" value="1"/>
</dbReference>
<dbReference type="VEuPathDB" id="VectorBase:MDOMA2_015744"/>
<dbReference type="InterPro" id="IPR004127">
    <property type="entry name" value="Prefoldin_subunit_alpha"/>
</dbReference>
<evidence type="ECO:0000256" key="1">
    <source>
        <dbReference type="ARBA" id="ARBA00004123"/>
    </source>
</evidence>
<dbReference type="CDD" id="cd23159">
    <property type="entry name" value="Prefoldin_URI1"/>
    <property type="match status" value="1"/>
</dbReference>
<comment type="subcellular location">
    <subcellularLocation>
        <location evidence="1">Nucleus</location>
    </subcellularLocation>
</comment>
<dbReference type="GO" id="GO:0003682">
    <property type="term" value="F:chromatin binding"/>
    <property type="evidence" value="ECO:0007669"/>
    <property type="project" value="TreeGrafter"/>
</dbReference>
<dbReference type="Pfam" id="PF02996">
    <property type="entry name" value="Prefoldin"/>
    <property type="match status" value="1"/>
</dbReference>
<evidence type="ECO:0000256" key="4">
    <source>
        <dbReference type="SAM" id="MobiDB-lite"/>
    </source>
</evidence>
<dbReference type="GO" id="GO:0019212">
    <property type="term" value="F:phosphatase inhibitor activity"/>
    <property type="evidence" value="ECO:0007669"/>
    <property type="project" value="TreeGrafter"/>
</dbReference>
<dbReference type="STRING" id="7370.A0A1I8M745"/>
<dbReference type="AlphaFoldDB" id="A0A1I8M745"/>
<dbReference type="EnsemblMetazoa" id="MDOA001923-RA">
    <property type="protein sequence ID" value="MDOA001923-PA"/>
    <property type="gene ID" value="MDOA001923"/>
</dbReference>
<dbReference type="PANTHER" id="PTHR15111">
    <property type="entry name" value="RNA POLYMERASE II SUBUNIT 5-MEDIATING PROTEIN NNX3"/>
    <property type="match status" value="1"/>
</dbReference>
<dbReference type="KEGG" id="mde:101893575"/>
<feature type="region of interest" description="Disordered" evidence="4">
    <location>
        <begin position="154"/>
        <end position="180"/>
    </location>
</feature>
<reference evidence="5" key="1">
    <citation type="submission" date="2020-05" db="UniProtKB">
        <authorList>
            <consortium name="EnsemblMetazoa"/>
        </authorList>
    </citation>
    <scope>IDENTIFICATION</scope>
    <source>
        <strain evidence="5">Aabys</strain>
    </source>
</reference>
<evidence type="ECO:0000313" key="6">
    <source>
        <dbReference type="Proteomes" id="UP001652621"/>
    </source>
</evidence>
<evidence type="ECO:0000313" key="5">
    <source>
        <dbReference type="EnsemblMetazoa" id="MDOA001923-PA"/>
    </source>
</evidence>
<keyword evidence="2" id="KW-0539">Nucleus</keyword>
<dbReference type="GO" id="GO:0005634">
    <property type="term" value="C:nucleus"/>
    <property type="evidence" value="ECO:0007669"/>
    <property type="project" value="UniProtKB-SubCell"/>
</dbReference>
<feature type="compositionally biased region" description="Basic residues" evidence="4">
    <location>
        <begin position="616"/>
        <end position="625"/>
    </location>
</feature>
<comment type="similarity">
    <text evidence="3">Belongs to the RNA polymerase II subunit 5-mediating protein family.</text>
</comment>
<dbReference type="VEuPathDB" id="VectorBase:MDOA001923"/>
<dbReference type="PANTHER" id="PTHR15111:SF0">
    <property type="entry name" value="UNCONVENTIONAL PREFOLDIN RPB5 INTERACTOR 1"/>
    <property type="match status" value="1"/>
</dbReference>
<name>A0A1I8M745_MUSDO</name>
<feature type="region of interest" description="Disordered" evidence="4">
    <location>
        <begin position="577"/>
        <end position="628"/>
    </location>
</feature>
<feature type="compositionally biased region" description="Basic and acidic residues" evidence="4">
    <location>
        <begin position="154"/>
        <end position="166"/>
    </location>
</feature>
<protein>
    <submittedName>
        <fullName evidence="7">Unconventional prefoldin RPB5 interactor-like protein</fullName>
    </submittedName>
</protein>
<proteinExistence type="inferred from homology"/>
<dbReference type="SUPFAM" id="SSF46579">
    <property type="entry name" value="Prefoldin"/>
    <property type="match status" value="1"/>
</dbReference>
<feature type="compositionally biased region" description="Basic and acidic residues" evidence="4">
    <location>
        <begin position="376"/>
        <end position="401"/>
    </location>
</feature>
<evidence type="ECO:0000313" key="7">
    <source>
        <dbReference type="RefSeq" id="XP_005179294.1"/>
    </source>
</evidence>